<reference evidence="1 2" key="1">
    <citation type="submission" date="2019-09" db="EMBL/GenBank/DDBJ databases">
        <title>Actinomadura physcomitrii sp. nov., a novel actinomycete isolated from moss [Physcomitrium sphaericum (Ludw) Fuernr].</title>
        <authorList>
            <person name="Zhuang X."/>
            <person name="Liu C."/>
        </authorList>
    </citation>
    <scope>NUCLEOTIDE SEQUENCE [LARGE SCALE GENOMIC DNA]</scope>
    <source>
        <strain evidence="1 2">HMC1</strain>
    </source>
</reference>
<dbReference type="Gene3D" id="2.30.110.10">
    <property type="entry name" value="Electron Transport, Fmn-binding Protein, Chain A"/>
    <property type="match status" value="1"/>
</dbReference>
<evidence type="ECO:0000313" key="2">
    <source>
        <dbReference type="Proteomes" id="UP000468735"/>
    </source>
</evidence>
<dbReference type="SUPFAM" id="SSF50475">
    <property type="entry name" value="FMN-binding split barrel"/>
    <property type="match status" value="1"/>
</dbReference>
<comment type="caution">
    <text evidence="1">The sequence shown here is derived from an EMBL/GenBank/DDBJ whole genome shotgun (WGS) entry which is preliminary data.</text>
</comment>
<dbReference type="RefSeq" id="WP_151556870.1">
    <property type="nucleotide sequence ID" value="NZ_WBMT01000001.1"/>
</dbReference>
<dbReference type="OrthoDB" id="3212118at2"/>
<proteinExistence type="predicted"/>
<organism evidence="1 2">
    <name type="scientific">Actinomadura rudentiformis</name>
    <dbReference type="NCBI Taxonomy" id="359158"/>
    <lineage>
        <taxon>Bacteria</taxon>
        <taxon>Bacillati</taxon>
        <taxon>Actinomycetota</taxon>
        <taxon>Actinomycetes</taxon>
        <taxon>Streptosporangiales</taxon>
        <taxon>Thermomonosporaceae</taxon>
        <taxon>Actinomadura</taxon>
    </lineage>
</organism>
<name>A0A6H9Z9A2_9ACTN</name>
<sequence>MEIDANGLEVLGHAECLALMQTIPIGRVVFTEQALPAVQPVNFVLDGDSVVIRTAPGSKLAAATRGAVVAFETDDFDTTAGTGWSVTAVGQARAVRDPKEIARLSRLPLQPWSPGPKEHFIRISCHRLTGRRIVPVAPGSGGQAA</sequence>
<dbReference type="InterPro" id="IPR012349">
    <property type="entry name" value="Split_barrel_FMN-bd"/>
</dbReference>
<dbReference type="InterPro" id="IPR024747">
    <property type="entry name" value="Pyridox_Oxase-rel"/>
</dbReference>
<dbReference type="Proteomes" id="UP000468735">
    <property type="component" value="Unassembled WGS sequence"/>
</dbReference>
<keyword evidence="2" id="KW-1185">Reference proteome</keyword>
<dbReference type="Pfam" id="PF12900">
    <property type="entry name" value="Pyridox_ox_2"/>
    <property type="match status" value="1"/>
</dbReference>
<gene>
    <name evidence="1" type="ORF">F8566_00615</name>
</gene>
<evidence type="ECO:0000313" key="1">
    <source>
        <dbReference type="EMBL" id="KAB2352245.1"/>
    </source>
</evidence>
<accession>A0A6H9Z9A2</accession>
<dbReference type="EMBL" id="WBMT01000001">
    <property type="protein sequence ID" value="KAB2352245.1"/>
    <property type="molecule type" value="Genomic_DNA"/>
</dbReference>
<protein>
    <submittedName>
        <fullName evidence="1">Pyridoxamine 5'-phosphate oxidase family protein</fullName>
    </submittedName>
</protein>
<dbReference type="AlphaFoldDB" id="A0A6H9Z9A2"/>